<dbReference type="PANTHER" id="PTHR43130:SF7">
    <property type="entry name" value="DJ-1_PFPI DOMAIN-CONTAINING PROTEIN"/>
    <property type="match status" value="1"/>
</dbReference>
<dbReference type="InterPro" id="IPR052158">
    <property type="entry name" value="INH-QAR"/>
</dbReference>
<evidence type="ECO:0000313" key="3">
    <source>
        <dbReference type="Proteomes" id="UP000294847"/>
    </source>
</evidence>
<dbReference type="SUPFAM" id="SSF52317">
    <property type="entry name" value="Class I glutamine amidotransferase-like"/>
    <property type="match status" value="1"/>
</dbReference>
<dbReference type="AlphaFoldDB" id="A0A4P7NTV3"/>
<dbReference type="PANTHER" id="PTHR43130">
    <property type="entry name" value="ARAC-FAMILY TRANSCRIPTIONAL REGULATOR"/>
    <property type="match status" value="1"/>
</dbReference>
<dbReference type="EMBL" id="CP034209">
    <property type="protein sequence ID" value="QBZ65316.1"/>
    <property type="molecule type" value="Genomic_DNA"/>
</dbReference>
<reference evidence="2 3" key="1">
    <citation type="journal article" date="2019" name="Mol. Biol. Evol.">
        <title>Blast fungal genomes show frequent chromosomal changes, gene gains and losses, and effector gene turnover.</title>
        <authorList>
            <person name="Gomez Luciano L.B."/>
            <person name="Jason Tsai I."/>
            <person name="Chuma I."/>
            <person name="Tosa Y."/>
            <person name="Chen Y.H."/>
            <person name="Li J.Y."/>
            <person name="Li M.Y."/>
            <person name="Jade Lu M.Y."/>
            <person name="Nakayashiki H."/>
            <person name="Li W.H."/>
        </authorList>
    </citation>
    <scope>NUCLEOTIDE SEQUENCE [LARGE SCALE GENOMIC DNA]</scope>
    <source>
        <strain evidence="2">MZ5-1-6</strain>
    </source>
</reference>
<organism evidence="2 3">
    <name type="scientific">Pyricularia oryzae</name>
    <name type="common">Rice blast fungus</name>
    <name type="synonym">Magnaporthe oryzae</name>
    <dbReference type="NCBI Taxonomy" id="318829"/>
    <lineage>
        <taxon>Eukaryota</taxon>
        <taxon>Fungi</taxon>
        <taxon>Dikarya</taxon>
        <taxon>Ascomycota</taxon>
        <taxon>Pezizomycotina</taxon>
        <taxon>Sordariomycetes</taxon>
        <taxon>Sordariomycetidae</taxon>
        <taxon>Magnaporthales</taxon>
        <taxon>Pyriculariaceae</taxon>
        <taxon>Pyricularia</taxon>
    </lineage>
</organism>
<protein>
    <recommendedName>
        <fullName evidence="1">DJ-1/PfpI domain-containing protein</fullName>
    </recommendedName>
</protein>
<dbReference type="Pfam" id="PF01965">
    <property type="entry name" value="DJ-1_PfpI"/>
    <property type="match status" value="1"/>
</dbReference>
<feature type="domain" description="DJ-1/PfpI" evidence="1">
    <location>
        <begin position="69"/>
        <end position="180"/>
    </location>
</feature>
<gene>
    <name evidence="2" type="ORF">PoMZ_07023</name>
</gene>
<dbReference type="Gene3D" id="3.40.50.880">
    <property type="match status" value="1"/>
</dbReference>
<dbReference type="InterPro" id="IPR002818">
    <property type="entry name" value="DJ-1/PfpI"/>
</dbReference>
<proteinExistence type="predicted"/>
<accession>A0A4P7NTV3</accession>
<dbReference type="CDD" id="cd03139">
    <property type="entry name" value="GATase1_PfpI_2"/>
    <property type="match status" value="1"/>
</dbReference>
<name>A0A4P7NTV3_PYROR</name>
<dbReference type="InterPro" id="IPR029062">
    <property type="entry name" value="Class_I_gatase-like"/>
</dbReference>
<sequence>MSAQTPSKPFRMGVLLEGVQISDIMGIDLIGNLSRKYVSAAQGLNPGIARFLESAIDLEIFYLAETLAPTEVTPSFKYLPNMTYDDCPRDLDLVLIGGNGFESQSEASKKFIREAWPKTRVWMTTCVGTLWLASAVDLTGLKVTTNRVAIEFGKQLYPGAEWQDKRWVVEDKVYEGQGKGELWTGGAAGAGLDMVTEWCFQNFDKDFVNALSTYPLEFQPGRSFDQNYNYDLKDVGGPWQPAAPAS</sequence>
<dbReference type="Proteomes" id="UP000294847">
    <property type="component" value="Chromosome 6"/>
</dbReference>
<evidence type="ECO:0000259" key="1">
    <source>
        <dbReference type="Pfam" id="PF01965"/>
    </source>
</evidence>
<evidence type="ECO:0000313" key="2">
    <source>
        <dbReference type="EMBL" id="QBZ65316.1"/>
    </source>
</evidence>